<name>A0A433QU05_9FUNG</name>
<keyword evidence="4" id="KW-1185">Reference proteome</keyword>
<dbReference type="EMBL" id="RBNJ01001323">
    <property type="protein sequence ID" value="RUS33270.1"/>
    <property type="molecule type" value="Genomic_DNA"/>
</dbReference>
<feature type="domain" description="Glycolipid transfer protein" evidence="2">
    <location>
        <begin position="322"/>
        <end position="410"/>
    </location>
</feature>
<dbReference type="GO" id="GO:0005829">
    <property type="term" value="C:cytosol"/>
    <property type="evidence" value="ECO:0007669"/>
    <property type="project" value="TreeGrafter"/>
</dbReference>
<dbReference type="Proteomes" id="UP000274822">
    <property type="component" value="Unassembled WGS sequence"/>
</dbReference>
<dbReference type="InterPro" id="IPR014830">
    <property type="entry name" value="Glycolipid_transfer_prot_dom"/>
</dbReference>
<dbReference type="GO" id="GO:1902387">
    <property type="term" value="F:ceramide 1-phosphate binding"/>
    <property type="evidence" value="ECO:0007669"/>
    <property type="project" value="TreeGrafter"/>
</dbReference>
<dbReference type="PANTHER" id="PTHR10219">
    <property type="entry name" value="GLYCOLIPID TRANSFER PROTEIN-RELATED"/>
    <property type="match status" value="1"/>
</dbReference>
<feature type="domain" description="Glycolipid transfer protein" evidence="2">
    <location>
        <begin position="254"/>
        <end position="291"/>
    </location>
</feature>
<reference evidence="3 4" key="1">
    <citation type="journal article" date="2018" name="New Phytol.">
        <title>Phylogenomics of Endogonaceae and evolution of mycorrhizas within Mucoromycota.</title>
        <authorList>
            <person name="Chang Y."/>
            <person name="Desiro A."/>
            <person name="Na H."/>
            <person name="Sandor L."/>
            <person name="Lipzen A."/>
            <person name="Clum A."/>
            <person name="Barry K."/>
            <person name="Grigoriev I.V."/>
            <person name="Martin F.M."/>
            <person name="Stajich J.E."/>
            <person name="Smith M.E."/>
            <person name="Bonito G."/>
            <person name="Spatafora J.W."/>
        </authorList>
    </citation>
    <scope>NUCLEOTIDE SEQUENCE [LARGE SCALE GENOMIC DNA]</scope>
    <source>
        <strain evidence="3 4">AD002</strain>
    </source>
</reference>
<organism evidence="3 4">
    <name type="scientific">Jimgerdemannia flammicorona</name>
    <dbReference type="NCBI Taxonomy" id="994334"/>
    <lineage>
        <taxon>Eukaryota</taxon>
        <taxon>Fungi</taxon>
        <taxon>Fungi incertae sedis</taxon>
        <taxon>Mucoromycota</taxon>
        <taxon>Mucoromycotina</taxon>
        <taxon>Endogonomycetes</taxon>
        <taxon>Endogonales</taxon>
        <taxon>Endogonaceae</taxon>
        <taxon>Jimgerdemannia</taxon>
    </lineage>
</organism>
<evidence type="ECO:0000313" key="3">
    <source>
        <dbReference type="EMBL" id="RUS33270.1"/>
    </source>
</evidence>
<dbReference type="FunFam" id="1.10.3520.10:FF:000001">
    <property type="entry name" value="Pleckstrin domain-containing family A member 8"/>
    <property type="match status" value="1"/>
</dbReference>
<evidence type="ECO:0000259" key="2">
    <source>
        <dbReference type="Pfam" id="PF08718"/>
    </source>
</evidence>
<dbReference type="GO" id="GO:1902388">
    <property type="term" value="F:ceramide 1-phosphate transfer activity"/>
    <property type="evidence" value="ECO:0007669"/>
    <property type="project" value="TreeGrafter"/>
</dbReference>
<dbReference type="Gene3D" id="1.10.3520.10">
    <property type="entry name" value="Glycolipid transfer protein"/>
    <property type="match status" value="2"/>
</dbReference>
<dbReference type="InterPro" id="IPR036497">
    <property type="entry name" value="GLTP_sf"/>
</dbReference>
<dbReference type="PANTHER" id="PTHR10219:SF25">
    <property type="entry name" value="PLECKSTRIN HOMOLOGY DOMAIN-CONTAINING FAMILY A MEMBER 8"/>
    <property type="match status" value="1"/>
</dbReference>
<dbReference type="Pfam" id="PF08718">
    <property type="entry name" value="GLTP"/>
    <property type="match status" value="3"/>
</dbReference>
<dbReference type="SUPFAM" id="SSF110004">
    <property type="entry name" value="Glycolipid transfer protein, GLTP"/>
    <property type="match status" value="3"/>
</dbReference>
<feature type="domain" description="Glycolipid transfer protein" evidence="2">
    <location>
        <begin position="22"/>
        <end position="160"/>
    </location>
</feature>
<dbReference type="GO" id="GO:0016020">
    <property type="term" value="C:membrane"/>
    <property type="evidence" value="ECO:0007669"/>
    <property type="project" value="TreeGrafter"/>
</dbReference>
<sequence>MQTFFEKISRSYADVKITKNGIDTPQFIEATENLVKLFDLLGSSAFSIVVNDMNGNIKKIRERYLINPTGSNTLQKLVAGEKVEKKRIATEGLLWLNRGLGFTATALRRNLNDPNEELSVSFVKAYEGTLSQFHSIFVRPVFVLAMQACPPRAVFYEKLGGNNKKVHAQMGSWLSALEHIVADLNKQFERSSELNLTDTGYVAKDMRLLEESKCTGNDTGGADCTKSFLSTMATTFFQEISRSYADVTITKDGIDTDEFLEATENLVKLLDLLGSSAFTVVVSDMNGNIKVFLVWTNSSSFAFQYKPTHSLSRESLLPPWLQKIRERFLINPTGNDTLQNLVAGEQGGEKRIATQGLLWLNRGLGFTALALRRSLDDPNEELSVSFTKAYEGTLKQFHGMMIRPVFTVGVGEYGGRELVLLSWAV</sequence>
<evidence type="ECO:0000256" key="1">
    <source>
        <dbReference type="ARBA" id="ARBA00022448"/>
    </source>
</evidence>
<keyword evidence="1" id="KW-0813">Transport</keyword>
<accession>A0A433QU05</accession>
<comment type="caution">
    <text evidence="3">The sequence shown here is derived from an EMBL/GenBank/DDBJ whole genome shotgun (WGS) entry which is preliminary data.</text>
</comment>
<evidence type="ECO:0000313" key="4">
    <source>
        <dbReference type="Proteomes" id="UP000274822"/>
    </source>
</evidence>
<proteinExistence type="predicted"/>
<gene>
    <name evidence="3" type="ORF">BC938DRAFT_472293</name>
</gene>
<dbReference type="AlphaFoldDB" id="A0A433QU05"/>
<protein>
    <submittedName>
        <fullName evidence="3">Glycolipid transfer protein domain-containing protein</fullName>
    </submittedName>
</protein>